<keyword evidence="7" id="KW-1185">Reference proteome</keyword>
<accession>A0A2G9GID2</accession>
<dbReference type="Pfam" id="PF07765">
    <property type="entry name" value="KIP1"/>
    <property type="match status" value="1"/>
</dbReference>
<evidence type="ECO:0000256" key="2">
    <source>
        <dbReference type="ARBA" id="ARBA00038006"/>
    </source>
</evidence>
<organism evidence="6 7">
    <name type="scientific">Handroanthus impetiginosus</name>
    <dbReference type="NCBI Taxonomy" id="429701"/>
    <lineage>
        <taxon>Eukaryota</taxon>
        <taxon>Viridiplantae</taxon>
        <taxon>Streptophyta</taxon>
        <taxon>Embryophyta</taxon>
        <taxon>Tracheophyta</taxon>
        <taxon>Spermatophyta</taxon>
        <taxon>Magnoliopsida</taxon>
        <taxon>eudicotyledons</taxon>
        <taxon>Gunneridae</taxon>
        <taxon>Pentapetalae</taxon>
        <taxon>asterids</taxon>
        <taxon>lamiids</taxon>
        <taxon>Lamiales</taxon>
        <taxon>Bignoniaceae</taxon>
        <taxon>Crescentiina</taxon>
        <taxon>Tabebuia alliance</taxon>
        <taxon>Handroanthus</taxon>
    </lineage>
</organism>
<feature type="compositionally biased region" description="Polar residues" evidence="4">
    <location>
        <begin position="121"/>
        <end position="130"/>
    </location>
</feature>
<feature type="compositionally biased region" description="Polar residues" evidence="4">
    <location>
        <begin position="176"/>
        <end position="188"/>
    </location>
</feature>
<dbReference type="Proteomes" id="UP000231279">
    <property type="component" value="Unassembled WGS sequence"/>
</dbReference>
<proteinExistence type="inferred from homology"/>
<evidence type="ECO:0000256" key="3">
    <source>
        <dbReference type="SAM" id="Coils"/>
    </source>
</evidence>
<dbReference type="PANTHER" id="PTHR32258:SF3">
    <property type="entry name" value="PROTEIN NETWORKED 4A"/>
    <property type="match status" value="1"/>
</dbReference>
<keyword evidence="1 3" id="KW-0175">Coiled coil</keyword>
<feature type="domain" description="NAB" evidence="5">
    <location>
        <begin position="20"/>
        <end position="100"/>
    </location>
</feature>
<name>A0A2G9GID2_9LAMI</name>
<evidence type="ECO:0000259" key="5">
    <source>
        <dbReference type="PROSITE" id="PS51774"/>
    </source>
</evidence>
<dbReference type="PANTHER" id="PTHR32258">
    <property type="entry name" value="PROTEIN NETWORKED 4A"/>
    <property type="match status" value="1"/>
</dbReference>
<evidence type="ECO:0000313" key="7">
    <source>
        <dbReference type="Proteomes" id="UP000231279"/>
    </source>
</evidence>
<feature type="region of interest" description="Disordered" evidence="4">
    <location>
        <begin position="268"/>
        <end position="291"/>
    </location>
</feature>
<sequence>MASPFVKSNRMKRAEPKKSHSSWWDSLISPKNSKWLQENLEEMDQHVKRMLKLIEEDADSFAKKAELYFKKRPELISLVEEFYQIYRSLAERYDHVTGELRKNIPSDLQSQGSGISDVGSEPSSVTSPDQRPSRTKSGPRAAGFDFFLGGGSDVNSKEGDESSTLDSESESDDSSVNNYSSTQSNGEQQGLRKRIIELEAELLEVKEKLLMQRDGILEGFKKSNYESPEVAAKIAAYEEEMRVAKEKIQLSEEEITRLTIELQKYQKDSEASESIKVPEQNQAGELQESISSSEAEIGLVNTIHTFEEELKSIREKLH</sequence>
<dbReference type="GO" id="GO:0005774">
    <property type="term" value="C:vacuolar membrane"/>
    <property type="evidence" value="ECO:0007669"/>
    <property type="project" value="TreeGrafter"/>
</dbReference>
<dbReference type="GO" id="GO:0003779">
    <property type="term" value="F:actin binding"/>
    <property type="evidence" value="ECO:0007669"/>
    <property type="project" value="InterPro"/>
</dbReference>
<gene>
    <name evidence="6" type="ORF">CDL12_22411</name>
</gene>
<dbReference type="PROSITE" id="PS51774">
    <property type="entry name" value="NAB"/>
    <property type="match status" value="1"/>
</dbReference>
<evidence type="ECO:0000256" key="1">
    <source>
        <dbReference type="ARBA" id="ARBA00023054"/>
    </source>
</evidence>
<comment type="caution">
    <text evidence="6">The sequence shown here is derived from an EMBL/GenBank/DDBJ whole genome shotgun (WGS) entry which is preliminary data.</text>
</comment>
<feature type="region of interest" description="Disordered" evidence="4">
    <location>
        <begin position="1"/>
        <end position="23"/>
    </location>
</feature>
<dbReference type="InterPro" id="IPR051861">
    <property type="entry name" value="NET_actin-binding_domain"/>
</dbReference>
<dbReference type="InterPro" id="IPR011684">
    <property type="entry name" value="NAB"/>
</dbReference>
<feature type="compositionally biased region" description="Polar residues" evidence="4">
    <location>
        <begin position="279"/>
        <end position="291"/>
    </location>
</feature>
<evidence type="ECO:0000313" key="6">
    <source>
        <dbReference type="EMBL" id="PIN05051.1"/>
    </source>
</evidence>
<protein>
    <recommendedName>
        <fullName evidence="5">NAB domain-containing protein</fullName>
    </recommendedName>
</protein>
<dbReference type="EMBL" id="NKXS01004915">
    <property type="protein sequence ID" value="PIN05051.1"/>
    <property type="molecule type" value="Genomic_DNA"/>
</dbReference>
<feature type="coiled-coil region" evidence="3">
    <location>
        <begin position="234"/>
        <end position="268"/>
    </location>
</feature>
<comment type="similarity">
    <text evidence="2">Belongs to the NET family.</text>
</comment>
<evidence type="ECO:0000256" key="4">
    <source>
        <dbReference type="SAM" id="MobiDB-lite"/>
    </source>
</evidence>
<feature type="region of interest" description="Disordered" evidence="4">
    <location>
        <begin position="103"/>
        <end position="191"/>
    </location>
</feature>
<reference evidence="7" key="1">
    <citation type="journal article" date="2018" name="Gigascience">
        <title>Genome assembly of the Pink Ipe (Handroanthus impetiginosus, Bignoniaceae), a highly valued, ecologically keystone Neotropical timber forest tree.</title>
        <authorList>
            <person name="Silva-Junior O.B."/>
            <person name="Grattapaglia D."/>
            <person name="Novaes E."/>
            <person name="Collevatti R.G."/>
        </authorList>
    </citation>
    <scope>NUCLEOTIDE SEQUENCE [LARGE SCALE GENOMIC DNA]</scope>
    <source>
        <strain evidence="7">cv. UFG-1</strain>
    </source>
</reference>
<feature type="compositionally biased region" description="Acidic residues" evidence="4">
    <location>
        <begin position="161"/>
        <end position="173"/>
    </location>
</feature>
<dbReference type="STRING" id="429701.A0A2G9GID2"/>
<dbReference type="OrthoDB" id="1877257at2759"/>
<dbReference type="AlphaFoldDB" id="A0A2G9GID2"/>